<evidence type="ECO:0000313" key="2">
    <source>
        <dbReference type="EMBL" id="KAA0969055.1"/>
    </source>
</evidence>
<feature type="transmembrane region" description="Helical" evidence="1">
    <location>
        <begin position="249"/>
        <end position="273"/>
    </location>
</feature>
<feature type="transmembrane region" description="Helical" evidence="1">
    <location>
        <begin position="65"/>
        <end position="87"/>
    </location>
</feature>
<name>A0A5B0DSU1_9HYPH</name>
<gene>
    <name evidence="2" type="ORF">FPY71_16035</name>
</gene>
<feature type="transmembrane region" description="Helical" evidence="1">
    <location>
        <begin position="183"/>
        <end position="204"/>
    </location>
</feature>
<dbReference type="EMBL" id="VTWH01000004">
    <property type="protein sequence ID" value="KAA0969055.1"/>
    <property type="molecule type" value="Genomic_DNA"/>
</dbReference>
<reference evidence="2 3" key="1">
    <citation type="submission" date="2019-08" db="EMBL/GenBank/DDBJ databases">
        <title>Aureimonas fodiniaquatilis sp. nov., isolated from a coal mine wastewater.</title>
        <authorList>
            <person name="Kim W."/>
        </authorList>
    </citation>
    <scope>NUCLEOTIDE SEQUENCE [LARGE SCALE GENOMIC DNA]</scope>
    <source>
        <strain evidence="2 3">CAU 1482</strain>
    </source>
</reference>
<organism evidence="2 3">
    <name type="scientific">Aureimonas fodinaquatilis</name>
    <dbReference type="NCBI Taxonomy" id="2565783"/>
    <lineage>
        <taxon>Bacteria</taxon>
        <taxon>Pseudomonadati</taxon>
        <taxon>Pseudomonadota</taxon>
        <taxon>Alphaproteobacteria</taxon>
        <taxon>Hyphomicrobiales</taxon>
        <taxon>Aurantimonadaceae</taxon>
        <taxon>Aureimonas</taxon>
    </lineage>
</organism>
<comment type="caution">
    <text evidence="2">The sequence shown here is derived from an EMBL/GenBank/DDBJ whole genome shotgun (WGS) entry which is preliminary data.</text>
</comment>
<dbReference type="Proteomes" id="UP000324738">
    <property type="component" value="Unassembled WGS sequence"/>
</dbReference>
<evidence type="ECO:0000313" key="3">
    <source>
        <dbReference type="Proteomes" id="UP000324738"/>
    </source>
</evidence>
<feature type="transmembrane region" description="Helical" evidence="1">
    <location>
        <begin position="224"/>
        <end position="243"/>
    </location>
</feature>
<proteinExistence type="predicted"/>
<dbReference type="OrthoDB" id="244933at2"/>
<keyword evidence="1" id="KW-0472">Membrane</keyword>
<sequence length="283" mass="31229">MSGNAQLASPVRAEGPWPFVTRRSYSVGRRRIVWLSRQHRKGLDLKARALDASIAPFWQSASYNWGIGAVFALGAGLFMLGAMLSLISGHLLHVSGLTINIVFFLGSIPFTVAAYLQHFQAANAPSFTTNPQEPSHRRITLVGWHPWRAGWLSTFTQLLGTLAFNANTLNAALDPTRWYVEDAAIWLPDMVGSTLFLASGYLAFIEVSHRYWSWMPKDLSWRIVFINFLGCVAFMTSAILSYVPRSGEAGFVATLSTVHTLIGALCFFVGAILTCRESRGAAR</sequence>
<dbReference type="AlphaFoldDB" id="A0A5B0DSU1"/>
<accession>A0A5B0DSU1</accession>
<keyword evidence="3" id="KW-1185">Reference proteome</keyword>
<protein>
    <recommendedName>
        <fullName evidence="4">YrhK domain-containing protein</fullName>
    </recommendedName>
</protein>
<keyword evidence="1" id="KW-0812">Transmembrane</keyword>
<keyword evidence="1" id="KW-1133">Transmembrane helix</keyword>
<dbReference type="RefSeq" id="WP_149301328.1">
    <property type="nucleotide sequence ID" value="NZ_VTWH01000004.1"/>
</dbReference>
<evidence type="ECO:0008006" key="4">
    <source>
        <dbReference type="Google" id="ProtNLM"/>
    </source>
</evidence>
<feature type="transmembrane region" description="Helical" evidence="1">
    <location>
        <begin position="94"/>
        <end position="116"/>
    </location>
</feature>
<evidence type="ECO:0000256" key="1">
    <source>
        <dbReference type="SAM" id="Phobius"/>
    </source>
</evidence>